<accession>A0A6A0AKM2</accession>
<reference evidence="1 2" key="1">
    <citation type="submission" date="2020-02" db="EMBL/GenBank/DDBJ databases">
        <title>Draft genome sequence of Haematococcus lacustris strain NIES-144.</title>
        <authorList>
            <person name="Morimoto D."/>
            <person name="Nakagawa S."/>
            <person name="Yoshida T."/>
            <person name="Sawayama S."/>
        </authorList>
    </citation>
    <scope>NUCLEOTIDE SEQUENCE [LARGE SCALE GENOMIC DNA]</scope>
    <source>
        <strain evidence="1 2">NIES-144</strain>
    </source>
</reference>
<dbReference type="EMBL" id="BLLF01006806">
    <property type="protein sequence ID" value="GFH32564.1"/>
    <property type="molecule type" value="Genomic_DNA"/>
</dbReference>
<gene>
    <name evidence="1" type="ORF">HaLaN_31805</name>
</gene>
<keyword evidence="2" id="KW-1185">Reference proteome</keyword>
<dbReference type="Gene3D" id="2.170.16.10">
    <property type="entry name" value="Hedgehog/Intein (Hint) domain"/>
    <property type="match status" value="1"/>
</dbReference>
<dbReference type="Proteomes" id="UP000485058">
    <property type="component" value="Unassembled WGS sequence"/>
</dbReference>
<name>A0A6A0AKM2_HAELA</name>
<sequence length="456" mass="47076">MNVNNVCEDNSCFSATTRVRVKVPSAGMPSGPAPPVWQDTALEDLRIGSEVECVVPVGTAGMDLSGAITNTAYQLDTCYVYSYSHAVRATITHTRLTFTRADGSIGQLSATPTHPYFLPGHSVPLTPALPASPAAAGNVTWATGHAESSCAADTEPPSNLVNVPGGWKPFADVAVGDLMMLSDASSGRLHTTTITAVETVLGYGSFSPLLQGNALIVVEGVAVYTMVLAAHYAVVGPYEVAFSQRLAAQGTSQAVDAAPYSVPGHDVLQATPVVRATIRLPANQQQQEEAQLPHLAAQTCPGQLPELTHTPAAFPSQSSLVEASTGGAMQLNMGLHQQPAAPVASLPGSLGHQPQLEPELAALLAAACLAACTGEHWPAGPGPRANGPRRPAVRKLLGGCVQLGSRLSDLPFVSSLVDMFIALLEQGGMAGLAALADQQQAGMQFASILDVVGAFA</sequence>
<proteinExistence type="predicted"/>
<evidence type="ECO:0000313" key="2">
    <source>
        <dbReference type="Proteomes" id="UP000485058"/>
    </source>
</evidence>
<evidence type="ECO:0000313" key="1">
    <source>
        <dbReference type="EMBL" id="GFH32564.1"/>
    </source>
</evidence>
<comment type="caution">
    <text evidence="1">The sequence shown here is derived from an EMBL/GenBank/DDBJ whole genome shotgun (WGS) entry which is preliminary data.</text>
</comment>
<protein>
    <submittedName>
        <fullName evidence="1">Hint domain-containing protein</fullName>
    </submittedName>
</protein>
<organism evidence="1 2">
    <name type="scientific">Haematococcus lacustris</name>
    <name type="common">Green alga</name>
    <name type="synonym">Haematococcus pluvialis</name>
    <dbReference type="NCBI Taxonomy" id="44745"/>
    <lineage>
        <taxon>Eukaryota</taxon>
        <taxon>Viridiplantae</taxon>
        <taxon>Chlorophyta</taxon>
        <taxon>core chlorophytes</taxon>
        <taxon>Chlorophyceae</taxon>
        <taxon>CS clade</taxon>
        <taxon>Chlamydomonadales</taxon>
        <taxon>Haematococcaceae</taxon>
        <taxon>Haematococcus</taxon>
    </lineage>
</organism>
<dbReference type="AlphaFoldDB" id="A0A6A0AKM2"/>